<dbReference type="Proteomes" id="UP000823749">
    <property type="component" value="Chromosome 1"/>
</dbReference>
<dbReference type="EMBL" id="JACTNZ010000001">
    <property type="protein sequence ID" value="KAG5563809.1"/>
    <property type="molecule type" value="Genomic_DNA"/>
</dbReference>
<proteinExistence type="predicted"/>
<evidence type="ECO:0000313" key="2">
    <source>
        <dbReference type="EMBL" id="KAG5563809.1"/>
    </source>
</evidence>
<sequence length="144" mass="15479">MRLSPQAQFKRSPGASSTTKCAYLRHNSSTPAGRILQRSNAPQAQSKCSSGASSTDQGARAPRASSTNQMRVLLGRILHKSSAPYMSSPGAFSTYDHVRLRCNPSAPGRILHISSAPQAQSKCSLGTTSVPHLHLDHHSFTFFC</sequence>
<reference evidence="2" key="1">
    <citation type="submission" date="2020-08" db="EMBL/GenBank/DDBJ databases">
        <title>Plant Genome Project.</title>
        <authorList>
            <person name="Zhang R.-G."/>
        </authorList>
    </citation>
    <scope>NUCLEOTIDE SEQUENCE</scope>
    <source>
        <strain evidence="2">WSP0</strain>
        <tissue evidence="2">Leaf</tissue>
    </source>
</reference>
<evidence type="ECO:0000256" key="1">
    <source>
        <dbReference type="SAM" id="MobiDB-lite"/>
    </source>
</evidence>
<keyword evidence="3" id="KW-1185">Reference proteome</keyword>
<protein>
    <submittedName>
        <fullName evidence="2">Uncharacterized protein</fullName>
    </submittedName>
</protein>
<evidence type="ECO:0000313" key="3">
    <source>
        <dbReference type="Proteomes" id="UP000823749"/>
    </source>
</evidence>
<organism evidence="2 3">
    <name type="scientific">Rhododendron griersonianum</name>
    <dbReference type="NCBI Taxonomy" id="479676"/>
    <lineage>
        <taxon>Eukaryota</taxon>
        <taxon>Viridiplantae</taxon>
        <taxon>Streptophyta</taxon>
        <taxon>Embryophyta</taxon>
        <taxon>Tracheophyta</taxon>
        <taxon>Spermatophyta</taxon>
        <taxon>Magnoliopsida</taxon>
        <taxon>eudicotyledons</taxon>
        <taxon>Gunneridae</taxon>
        <taxon>Pentapetalae</taxon>
        <taxon>asterids</taxon>
        <taxon>Ericales</taxon>
        <taxon>Ericaceae</taxon>
        <taxon>Ericoideae</taxon>
        <taxon>Rhodoreae</taxon>
        <taxon>Rhododendron</taxon>
    </lineage>
</organism>
<feature type="compositionally biased region" description="Polar residues" evidence="1">
    <location>
        <begin position="1"/>
        <end position="57"/>
    </location>
</feature>
<feature type="region of interest" description="Disordered" evidence="1">
    <location>
        <begin position="1"/>
        <end position="68"/>
    </location>
</feature>
<name>A0AAV6LGG4_9ERIC</name>
<accession>A0AAV6LGG4</accession>
<gene>
    <name evidence="2" type="ORF">RHGRI_000115</name>
</gene>
<dbReference type="AlphaFoldDB" id="A0AAV6LGG4"/>
<comment type="caution">
    <text evidence="2">The sequence shown here is derived from an EMBL/GenBank/DDBJ whole genome shotgun (WGS) entry which is preliminary data.</text>
</comment>